<gene>
    <name evidence="2" type="ORF">KFK09_001422</name>
</gene>
<evidence type="ECO:0000313" key="3">
    <source>
        <dbReference type="Proteomes" id="UP000829196"/>
    </source>
</evidence>
<proteinExistence type="predicted"/>
<sequence length="58" mass="6612">MQRHFLVVANCVAVSKAPSERSRRRSSQKPHIRTGFARSEVQWLGRGIPQKSHQTGKK</sequence>
<organism evidence="2 3">
    <name type="scientific">Dendrobium nobile</name>
    <name type="common">Orchid</name>
    <dbReference type="NCBI Taxonomy" id="94219"/>
    <lineage>
        <taxon>Eukaryota</taxon>
        <taxon>Viridiplantae</taxon>
        <taxon>Streptophyta</taxon>
        <taxon>Embryophyta</taxon>
        <taxon>Tracheophyta</taxon>
        <taxon>Spermatophyta</taxon>
        <taxon>Magnoliopsida</taxon>
        <taxon>Liliopsida</taxon>
        <taxon>Asparagales</taxon>
        <taxon>Orchidaceae</taxon>
        <taxon>Epidendroideae</taxon>
        <taxon>Malaxideae</taxon>
        <taxon>Dendrobiinae</taxon>
        <taxon>Dendrobium</taxon>
    </lineage>
</organism>
<name>A0A8T3C9J2_DENNO</name>
<evidence type="ECO:0000313" key="2">
    <source>
        <dbReference type="EMBL" id="KAI0528879.1"/>
    </source>
</evidence>
<protein>
    <submittedName>
        <fullName evidence="2">Uncharacterized protein</fullName>
    </submittedName>
</protein>
<dbReference type="AlphaFoldDB" id="A0A8T3C9J2"/>
<dbReference type="Proteomes" id="UP000829196">
    <property type="component" value="Unassembled WGS sequence"/>
</dbReference>
<keyword evidence="3" id="KW-1185">Reference proteome</keyword>
<reference evidence="2" key="1">
    <citation type="journal article" date="2022" name="Front. Genet.">
        <title>Chromosome-Scale Assembly of the Dendrobium nobile Genome Provides Insights Into the Molecular Mechanism of the Biosynthesis of the Medicinal Active Ingredient of Dendrobium.</title>
        <authorList>
            <person name="Xu Q."/>
            <person name="Niu S.-C."/>
            <person name="Li K.-L."/>
            <person name="Zheng P.-J."/>
            <person name="Zhang X.-J."/>
            <person name="Jia Y."/>
            <person name="Liu Y."/>
            <person name="Niu Y.-X."/>
            <person name="Yu L.-H."/>
            <person name="Chen D.-F."/>
            <person name="Zhang G.-Q."/>
        </authorList>
    </citation>
    <scope>NUCLEOTIDE SEQUENCE</scope>
    <source>
        <tissue evidence="2">Leaf</tissue>
    </source>
</reference>
<feature type="region of interest" description="Disordered" evidence="1">
    <location>
        <begin position="16"/>
        <end position="58"/>
    </location>
</feature>
<accession>A0A8T3C9J2</accession>
<feature type="compositionally biased region" description="Basic residues" evidence="1">
    <location>
        <begin position="22"/>
        <end position="32"/>
    </location>
</feature>
<dbReference type="EMBL" id="JAGYWB010000002">
    <property type="protein sequence ID" value="KAI0528879.1"/>
    <property type="molecule type" value="Genomic_DNA"/>
</dbReference>
<evidence type="ECO:0000256" key="1">
    <source>
        <dbReference type="SAM" id="MobiDB-lite"/>
    </source>
</evidence>
<comment type="caution">
    <text evidence="2">The sequence shown here is derived from an EMBL/GenBank/DDBJ whole genome shotgun (WGS) entry which is preliminary data.</text>
</comment>